<dbReference type="RefSeq" id="WP_065915249.1">
    <property type="nucleotide sequence ID" value="NZ_CP016793.1"/>
</dbReference>
<protein>
    <submittedName>
        <fullName evidence="2">Uncharacterized protein</fullName>
    </submittedName>
</protein>
<sequence>MLDDDRRAAHHPAPFIPTALRQARIAHDVTSTTAARKAEARLRAADGPVLGNNFDVNFGFSGMRKLAEQLRDQGKKGRTRRWAGDPGFVARRRLRRAGPESRRGPLHRGAGRPSARERGVTRAV</sequence>
<dbReference type="AlphaFoldDB" id="A0A1B2HGL2"/>
<evidence type="ECO:0000256" key="1">
    <source>
        <dbReference type="SAM" id="MobiDB-lite"/>
    </source>
</evidence>
<dbReference type="KEGG" id="led:BBK82_12990"/>
<organism evidence="2 3">
    <name type="scientific">Lentzea guizhouensis</name>
    <dbReference type="NCBI Taxonomy" id="1586287"/>
    <lineage>
        <taxon>Bacteria</taxon>
        <taxon>Bacillati</taxon>
        <taxon>Actinomycetota</taxon>
        <taxon>Actinomycetes</taxon>
        <taxon>Pseudonocardiales</taxon>
        <taxon>Pseudonocardiaceae</taxon>
        <taxon>Lentzea</taxon>
    </lineage>
</organism>
<keyword evidence="3" id="KW-1185">Reference proteome</keyword>
<name>A0A1B2HGL2_9PSEU</name>
<reference evidence="2 3" key="1">
    <citation type="submission" date="2016-07" db="EMBL/GenBank/DDBJ databases">
        <title>Complete genome sequence of the Lentzea guizhouensis DHS C013.</title>
        <authorList>
            <person name="Cao C."/>
        </authorList>
    </citation>
    <scope>NUCLEOTIDE SEQUENCE [LARGE SCALE GENOMIC DNA]</scope>
    <source>
        <strain evidence="2 3">DHS C013</strain>
    </source>
</reference>
<dbReference type="OrthoDB" id="3837807at2"/>
<evidence type="ECO:0000313" key="3">
    <source>
        <dbReference type="Proteomes" id="UP000093053"/>
    </source>
</evidence>
<dbReference type="EMBL" id="CP016793">
    <property type="protein sequence ID" value="ANZ36851.1"/>
    <property type="molecule type" value="Genomic_DNA"/>
</dbReference>
<proteinExistence type="predicted"/>
<accession>A0A1B2HGL2</accession>
<gene>
    <name evidence="2" type="ORF">BBK82_12990</name>
</gene>
<dbReference type="Proteomes" id="UP000093053">
    <property type="component" value="Chromosome"/>
</dbReference>
<evidence type="ECO:0000313" key="2">
    <source>
        <dbReference type="EMBL" id="ANZ36851.1"/>
    </source>
</evidence>
<feature type="compositionally biased region" description="Basic and acidic residues" evidence="1">
    <location>
        <begin position="114"/>
        <end position="124"/>
    </location>
</feature>
<feature type="region of interest" description="Disordered" evidence="1">
    <location>
        <begin position="93"/>
        <end position="124"/>
    </location>
</feature>
<dbReference type="STRING" id="1586287.BBK82_12990"/>